<sequence>MAHDVRTQPLPTSGFERRLIAAAGAGDTHAQHQLLKLYEPMVRRIAHRYFVPGAESEDLAQEARMAIIDATRRWDSNRRVPFSSFAWLCATREARMVVDAARANKHRILTSATSMDAGSGGFLEDHGGLSLVVGKNRRSGRVTSWAGAPDHDPVAKTLAREQLHLVVRRGAALSPLERRSLALAAEDCSYREIADELHVGVRAVNNALQRARAKLREPLVA</sequence>
<dbReference type="Pfam" id="PF04542">
    <property type="entry name" value="Sigma70_r2"/>
    <property type="match status" value="1"/>
</dbReference>
<dbReference type="InterPro" id="IPR007627">
    <property type="entry name" value="RNA_pol_sigma70_r2"/>
</dbReference>
<dbReference type="Pfam" id="PF08281">
    <property type="entry name" value="Sigma70_r4_2"/>
    <property type="match status" value="1"/>
</dbReference>
<proteinExistence type="inferred from homology"/>
<accession>A0ABT4RNH3</accession>
<dbReference type="InterPro" id="IPR039425">
    <property type="entry name" value="RNA_pol_sigma-70-like"/>
</dbReference>
<dbReference type="EMBL" id="JAPCID010000033">
    <property type="protein sequence ID" value="MDA0140099.1"/>
    <property type="molecule type" value="Genomic_DNA"/>
</dbReference>
<dbReference type="PANTHER" id="PTHR43133:SF8">
    <property type="entry name" value="RNA POLYMERASE SIGMA FACTOR HI_1459-RELATED"/>
    <property type="match status" value="1"/>
</dbReference>
<organism evidence="8 9">
    <name type="scientific">Solirubrobacter deserti</name>
    <dbReference type="NCBI Taxonomy" id="2282478"/>
    <lineage>
        <taxon>Bacteria</taxon>
        <taxon>Bacillati</taxon>
        <taxon>Actinomycetota</taxon>
        <taxon>Thermoleophilia</taxon>
        <taxon>Solirubrobacterales</taxon>
        <taxon>Solirubrobacteraceae</taxon>
        <taxon>Solirubrobacter</taxon>
    </lineage>
</organism>
<gene>
    <name evidence="8" type="ORF">OJ962_21530</name>
</gene>
<evidence type="ECO:0000313" key="8">
    <source>
        <dbReference type="EMBL" id="MDA0140099.1"/>
    </source>
</evidence>
<dbReference type="Proteomes" id="UP001147700">
    <property type="component" value="Unassembled WGS sequence"/>
</dbReference>
<keyword evidence="9" id="KW-1185">Reference proteome</keyword>
<dbReference type="Gene3D" id="1.10.1740.10">
    <property type="match status" value="1"/>
</dbReference>
<dbReference type="SUPFAM" id="SSF88659">
    <property type="entry name" value="Sigma3 and sigma4 domains of RNA polymerase sigma factors"/>
    <property type="match status" value="1"/>
</dbReference>
<feature type="domain" description="RNA polymerase sigma factor 70 region 4 type 2" evidence="7">
    <location>
        <begin position="171"/>
        <end position="215"/>
    </location>
</feature>
<dbReference type="SUPFAM" id="SSF88946">
    <property type="entry name" value="Sigma2 domain of RNA polymerase sigma factors"/>
    <property type="match status" value="1"/>
</dbReference>
<keyword evidence="2" id="KW-0805">Transcription regulation</keyword>
<dbReference type="InterPro" id="IPR036388">
    <property type="entry name" value="WH-like_DNA-bd_sf"/>
</dbReference>
<dbReference type="Gene3D" id="1.10.10.10">
    <property type="entry name" value="Winged helix-like DNA-binding domain superfamily/Winged helix DNA-binding domain"/>
    <property type="match status" value="1"/>
</dbReference>
<dbReference type="InterPro" id="IPR013324">
    <property type="entry name" value="RNA_pol_sigma_r3/r4-like"/>
</dbReference>
<keyword evidence="4" id="KW-0238">DNA-binding</keyword>
<dbReference type="RefSeq" id="WP_202955983.1">
    <property type="nucleotide sequence ID" value="NZ_JAPCID010000033.1"/>
</dbReference>
<keyword evidence="5" id="KW-0804">Transcription</keyword>
<reference evidence="8" key="1">
    <citation type="submission" date="2022-10" db="EMBL/GenBank/DDBJ databases">
        <title>The WGS of Solirubrobacter sp. CPCC 204708.</title>
        <authorList>
            <person name="Jiang Z."/>
        </authorList>
    </citation>
    <scope>NUCLEOTIDE SEQUENCE</scope>
    <source>
        <strain evidence="8">CPCC 204708</strain>
    </source>
</reference>
<comment type="caution">
    <text evidence="8">The sequence shown here is derived from an EMBL/GenBank/DDBJ whole genome shotgun (WGS) entry which is preliminary data.</text>
</comment>
<dbReference type="InterPro" id="IPR014284">
    <property type="entry name" value="RNA_pol_sigma-70_dom"/>
</dbReference>
<evidence type="ECO:0000259" key="6">
    <source>
        <dbReference type="Pfam" id="PF04542"/>
    </source>
</evidence>
<evidence type="ECO:0000259" key="7">
    <source>
        <dbReference type="Pfam" id="PF08281"/>
    </source>
</evidence>
<feature type="domain" description="RNA polymerase sigma-70 region 2" evidence="6">
    <location>
        <begin position="35"/>
        <end position="96"/>
    </location>
</feature>
<evidence type="ECO:0000256" key="2">
    <source>
        <dbReference type="ARBA" id="ARBA00023015"/>
    </source>
</evidence>
<evidence type="ECO:0000256" key="3">
    <source>
        <dbReference type="ARBA" id="ARBA00023082"/>
    </source>
</evidence>
<protein>
    <submittedName>
        <fullName evidence="8">Sigma-70 family RNA polymerase sigma factor</fullName>
    </submittedName>
</protein>
<dbReference type="NCBIfam" id="TIGR02937">
    <property type="entry name" value="sigma70-ECF"/>
    <property type="match status" value="1"/>
</dbReference>
<evidence type="ECO:0000256" key="4">
    <source>
        <dbReference type="ARBA" id="ARBA00023125"/>
    </source>
</evidence>
<dbReference type="PANTHER" id="PTHR43133">
    <property type="entry name" value="RNA POLYMERASE ECF-TYPE SIGMA FACTO"/>
    <property type="match status" value="1"/>
</dbReference>
<evidence type="ECO:0000256" key="5">
    <source>
        <dbReference type="ARBA" id="ARBA00023163"/>
    </source>
</evidence>
<dbReference type="InterPro" id="IPR013249">
    <property type="entry name" value="RNA_pol_sigma70_r4_t2"/>
</dbReference>
<evidence type="ECO:0000256" key="1">
    <source>
        <dbReference type="ARBA" id="ARBA00010641"/>
    </source>
</evidence>
<evidence type="ECO:0000313" key="9">
    <source>
        <dbReference type="Proteomes" id="UP001147700"/>
    </source>
</evidence>
<keyword evidence="3" id="KW-0731">Sigma factor</keyword>
<comment type="similarity">
    <text evidence="1">Belongs to the sigma-70 factor family. ECF subfamily.</text>
</comment>
<name>A0ABT4RNH3_9ACTN</name>
<dbReference type="InterPro" id="IPR013325">
    <property type="entry name" value="RNA_pol_sigma_r2"/>
</dbReference>